<dbReference type="InterPro" id="IPR017961">
    <property type="entry name" value="DNA_pol_Y-fam_little_finger"/>
</dbReference>
<dbReference type="SUPFAM" id="SSF56672">
    <property type="entry name" value="DNA/RNA polymerases"/>
    <property type="match status" value="1"/>
</dbReference>
<keyword evidence="2" id="KW-0548">Nucleotidyltransferase</keyword>
<dbReference type="Pfam" id="PF00817">
    <property type="entry name" value="IMS"/>
    <property type="match status" value="1"/>
</dbReference>
<evidence type="ECO:0000313" key="2">
    <source>
        <dbReference type="EMBL" id="EQD78221.1"/>
    </source>
</evidence>
<dbReference type="Pfam" id="PF11799">
    <property type="entry name" value="IMS_C"/>
    <property type="match status" value="1"/>
</dbReference>
<protein>
    <submittedName>
        <fullName evidence="2">DNA-directed DNA polymerase</fullName>
    </submittedName>
</protein>
<keyword evidence="2" id="KW-0808">Transferase</keyword>
<gene>
    <name evidence="2" type="ORF">B1A_02365</name>
</gene>
<dbReference type="Gene3D" id="3.30.70.270">
    <property type="match status" value="1"/>
</dbReference>
<sequence length="196" mass="21418">MRRSSNVTGSIELLGTPPAIARRIKDEIRSRTGLTASVGVATNKLVAKIASDLEKPDGLTVVPAEGVRAVLDPLSIRRLPGLGRKLGEEVEAAGLRTLGQLRGAPDALLWRLFGRDAPRMRERASGVDERPVLTDLEEKSLSAEDTFAHDLEDPRALDAQLSPSDGHRLRALRHKGLMTARIGVKIRCRDFTTFTR</sequence>
<proteinExistence type="predicted"/>
<dbReference type="PANTHER" id="PTHR11076">
    <property type="entry name" value="DNA REPAIR POLYMERASE UMUC / TRANSFERASE FAMILY MEMBER"/>
    <property type="match status" value="1"/>
</dbReference>
<dbReference type="GO" id="GO:0006281">
    <property type="term" value="P:DNA repair"/>
    <property type="evidence" value="ECO:0007669"/>
    <property type="project" value="InterPro"/>
</dbReference>
<keyword evidence="2" id="KW-0239">DNA-directed DNA polymerase</keyword>
<dbReference type="AlphaFoldDB" id="T1BYG4"/>
<reference evidence="2" key="2">
    <citation type="journal article" date="2014" name="ISME J.">
        <title>Microbial stratification in low pH oxic and suboxic macroscopic growths along an acid mine drainage.</title>
        <authorList>
            <person name="Mendez-Garcia C."/>
            <person name="Mesa V."/>
            <person name="Sprenger R.R."/>
            <person name="Richter M."/>
            <person name="Diez M.S."/>
            <person name="Solano J."/>
            <person name="Bargiela R."/>
            <person name="Golyshina O.V."/>
            <person name="Manteca A."/>
            <person name="Ramos J.L."/>
            <person name="Gallego J.R."/>
            <person name="Llorente I."/>
            <person name="Martins Dos Santos V.A."/>
            <person name="Jensen O.N."/>
            <person name="Pelaez A.I."/>
            <person name="Sanchez J."/>
            <person name="Ferrer M."/>
        </authorList>
    </citation>
    <scope>NUCLEOTIDE SEQUENCE</scope>
</reference>
<dbReference type="GO" id="GO:0003684">
    <property type="term" value="F:damaged DNA binding"/>
    <property type="evidence" value="ECO:0007669"/>
    <property type="project" value="InterPro"/>
</dbReference>
<organism evidence="2">
    <name type="scientific">mine drainage metagenome</name>
    <dbReference type="NCBI Taxonomy" id="410659"/>
    <lineage>
        <taxon>unclassified sequences</taxon>
        <taxon>metagenomes</taxon>
        <taxon>ecological metagenomes</taxon>
    </lineage>
</organism>
<dbReference type="InterPro" id="IPR036775">
    <property type="entry name" value="DNA_pol_Y-fam_lit_finger_sf"/>
</dbReference>
<comment type="caution">
    <text evidence="2">The sequence shown here is derived from an EMBL/GenBank/DDBJ whole genome shotgun (WGS) entry which is preliminary data.</text>
</comment>
<feature type="domain" description="UmuC" evidence="1">
    <location>
        <begin position="22"/>
        <end position="83"/>
    </location>
</feature>
<dbReference type="GO" id="GO:0005829">
    <property type="term" value="C:cytosol"/>
    <property type="evidence" value="ECO:0007669"/>
    <property type="project" value="TreeGrafter"/>
</dbReference>
<name>T1BYG4_9ZZZZ</name>
<dbReference type="Gene3D" id="3.30.1490.100">
    <property type="entry name" value="DNA polymerase, Y-family, little finger domain"/>
    <property type="match status" value="1"/>
</dbReference>
<dbReference type="EMBL" id="AUZX01001763">
    <property type="protein sequence ID" value="EQD78221.1"/>
    <property type="molecule type" value="Genomic_DNA"/>
</dbReference>
<dbReference type="GO" id="GO:0003887">
    <property type="term" value="F:DNA-directed DNA polymerase activity"/>
    <property type="evidence" value="ECO:0007669"/>
    <property type="project" value="UniProtKB-KW"/>
</dbReference>
<dbReference type="GO" id="GO:0042276">
    <property type="term" value="P:error-prone translesion synthesis"/>
    <property type="evidence" value="ECO:0007669"/>
    <property type="project" value="TreeGrafter"/>
</dbReference>
<feature type="non-terminal residue" evidence="2">
    <location>
        <position position="196"/>
    </location>
</feature>
<dbReference type="PANTHER" id="PTHR11076:SF33">
    <property type="entry name" value="DNA POLYMERASE KAPPA"/>
    <property type="match status" value="1"/>
</dbReference>
<accession>T1BYG4</accession>
<dbReference type="InterPro" id="IPR043502">
    <property type="entry name" value="DNA/RNA_pol_sf"/>
</dbReference>
<reference evidence="2" key="1">
    <citation type="submission" date="2013-08" db="EMBL/GenBank/DDBJ databases">
        <authorList>
            <person name="Mendez C."/>
            <person name="Richter M."/>
            <person name="Ferrer M."/>
            <person name="Sanchez J."/>
        </authorList>
    </citation>
    <scope>NUCLEOTIDE SEQUENCE</scope>
</reference>
<evidence type="ECO:0000259" key="1">
    <source>
        <dbReference type="PROSITE" id="PS50173"/>
    </source>
</evidence>
<dbReference type="SUPFAM" id="SSF100879">
    <property type="entry name" value="Lesion bypass DNA polymerase (Y-family), little finger domain"/>
    <property type="match status" value="1"/>
</dbReference>
<dbReference type="PROSITE" id="PS50173">
    <property type="entry name" value="UMUC"/>
    <property type="match status" value="1"/>
</dbReference>
<dbReference type="Gene3D" id="1.10.150.20">
    <property type="entry name" value="5' to 3' exonuclease, C-terminal subdomain"/>
    <property type="match status" value="1"/>
</dbReference>
<dbReference type="InterPro" id="IPR050116">
    <property type="entry name" value="DNA_polymerase-Y"/>
</dbReference>
<dbReference type="GO" id="GO:0009432">
    <property type="term" value="P:SOS response"/>
    <property type="evidence" value="ECO:0007669"/>
    <property type="project" value="TreeGrafter"/>
</dbReference>
<dbReference type="InterPro" id="IPR001126">
    <property type="entry name" value="UmuC"/>
</dbReference>
<dbReference type="InterPro" id="IPR043128">
    <property type="entry name" value="Rev_trsase/Diguanyl_cyclase"/>
</dbReference>